<name>A0AA44BDK4_9CLOT</name>
<evidence type="ECO:0000313" key="3">
    <source>
        <dbReference type="Proteomes" id="UP000449710"/>
    </source>
</evidence>
<keyword evidence="3" id="KW-1185">Reference proteome</keyword>
<dbReference type="AlphaFoldDB" id="A0AA44BDK4"/>
<reference evidence="2 3" key="1">
    <citation type="submission" date="2019-04" db="EMBL/GenBank/DDBJ databases">
        <title>Isachenkonia alkalipeptolytica gen. nov. sp. nov. a new anaerobic, alkiliphilic organothrophic bacterium capable to reduce synthesized ferrihydrite isolated from a soda lake.</title>
        <authorList>
            <person name="Toshchakov S.V."/>
            <person name="Zavarzina D.G."/>
            <person name="Zhilina T.N."/>
            <person name="Kostrikina N.A."/>
            <person name="Kublanov I.V."/>
        </authorList>
    </citation>
    <scope>NUCLEOTIDE SEQUENCE [LARGE SCALE GENOMIC DNA]</scope>
    <source>
        <strain evidence="2 3">Z-1701</strain>
    </source>
</reference>
<feature type="transmembrane region" description="Helical" evidence="1">
    <location>
        <begin position="12"/>
        <end position="32"/>
    </location>
</feature>
<dbReference type="EMBL" id="SUMG01000005">
    <property type="protein sequence ID" value="NBG88003.1"/>
    <property type="molecule type" value="Genomic_DNA"/>
</dbReference>
<feature type="transmembrane region" description="Helical" evidence="1">
    <location>
        <begin position="58"/>
        <end position="78"/>
    </location>
</feature>
<organism evidence="2 3">
    <name type="scientific">Isachenkonia alkalipeptolytica</name>
    <dbReference type="NCBI Taxonomy" id="2565777"/>
    <lineage>
        <taxon>Bacteria</taxon>
        <taxon>Bacillati</taxon>
        <taxon>Bacillota</taxon>
        <taxon>Clostridia</taxon>
        <taxon>Eubacteriales</taxon>
        <taxon>Clostridiaceae</taxon>
        <taxon>Isachenkonia</taxon>
    </lineage>
</organism>
<dbReference type="Proteomes" id="UP000449710">
    <property type="component" value="Unassembled WGS sequence"/>
</dbReference>
<keyword evidence="1" id="KW-0812">Transmembrane</keyword>
<proteinExistence type="predicted"/>
<keyword evidence="1" id="KW-0472">Membrane</keyword>
<accession>A0AA44BDK4</accession>
<feature type="transmembrane region" description="Helical" evidence="1">
    <location>
        <begin position="127"/>
        <end position="146"/>
    </location>
</feature>
<evidence type="ECO:0000256" key="1">
    <source>
        <dbReference type="SAM" id="Phobius"/>
    </source>
</evidence>
<dbReference type="RefSeq" id="WP_160720073.1">
    <property type="nucleotide sequence ID" value="NZ_SUMG01000005.1"/>
</dbReference>
<keyword evidence="1" id="KW-1133">Transmembrane helix</keyword>
<gene>
    <name evidence="2" type="ORF">ISALK_05765</name>
</gene>
<sequence length="239" mass="28043">MGSAWANNESFLVWGSLLLAVIALGVWGNLLYEVAKSHFNLEETLASRKSEGWNSAKTSAIFLSFLMIMQGLILYTTISRAAEPLIEEEKIDHWIELYKVEETLEILEDYEKEEVDKWYITRELNRFLGQGLMETGILFIHLGLFFQSLYRGNRKNRLTEKGLYTFEGKRKIAKISHYKIRHRPKEATDILWVYAGEPKIRFWESFKEPKKVILDVEREDLRDLEDLFRIADIEKEEGS</sequence>
<protein>
    <submittedName>
        <fullName evidence="2">Uncharacterized protein</fullName>
    </submittedName>
</protein>
<evidence type="ECO:0000313" key="2">
    <source>
        <dbReference type="EMBL" id="NBG88003.1"/>
    </source>
</evidence>
<comment type="caution">
    <text evidence="2">The sequence shown here is derived from an EMBL/GenBank/DDBJ whole genome shotgun (WGS) entry which is preliminary data.</text>
</comment>